<proteinExistence type="predicted"/>
<dbReference type="Proteomes" id="UP000828922">
    <property type="component" value="Linkage Group LG07"/>
</dbReference>
<organism evidence="1 2">
    <name type="scientific">Sphagnum magellanicum</name>
    <dbReference type="NCBI Taxonomy" id="128215"/>
    <lineage>
        <taxon>Eukaryota</taxon>
        <taxon>Viridiplantae</taxon>
        <taxon>Streptophyta</taxon>
        <taxon>Embryophyta</taxon>
        <taxon>Bryophyta</taxon>
        <taxon>Sphagnophytina</taxon>
        <taxon>Sphagnopsida</taxon>
        <taxon>Sphagnales</taxon>
        <taxon>Sphagnaceae</taxon>
        <taxon>Sphagnum</taxon>
    </lineage>
</organism>
<accession>A0ACB8HLL6</accession>
<protein>
    <submittedName>
        <fullName evidence="1">Uncharacterized protein</fullName>
    </submittedName>
</protein>
<reference evidence="2" key="1">
    <citation type="journal article" date="2022" name="New Phytol.">
        <title>Phylogenomic structure and speciation in an emerging model: the Sphagnum magellanicum complex (Bryophyta).</title>
        <authorList>
            <person name="Shaw A.J."/>
            <person name="Piatkowski B."/>
            <person name="Duffy A.M."/>
            <person name="Aguero B."/>
            <person name="Imwattana K."/>
            <person name="Nieto-Lugilde M."/>
            <person name="Healey A."/>
            <person name="Weston D.J."/>
            <person name="Patel M.N."/>
            <person name="Schmutz J."/>
            <person name="Grimwood J."/>
            <person name="Yavitt J.B."/>
            <person name="Hassel K."/>
            <person name="Stenoien H.K."/>
            <person name="Flatberg K.I."/>
            <person name="Bickford C.P."/>
            <person name="Hicks K.A."/>
        </authorList>
    </citation>
    <scope>NUCLEOTIDE SEQUENCE [LARGE SCALE GENOMIC DNA]</scope>
</reference>
<evidence type="ECO:0000313" key="1">
    <source>
        <dbReference type="EMBL" id="KAH9557132.1"/>
    </source>
</evidence>
<keyword evidence="2" id="KW-1185">Reference proteome</keyword>
<sequence>MSVLQNNVCVPALLSHLPSMATLSWWSSSLLSSSRFSSGHELPGRSSWKLRSKTSGCFVGSCFRNLGILGFREGFGLGRRRRSDEVFIGGRKSRSCGNKRDDVFFFKAVSANAGEDGKELLEISGRVSKPTKLLTLPTILTLCRVAAVPALLTVFYLSEEYAAVAGTTIFVAAALTDWLDGYLARKLMVAAALVLLCTRPLAMPWARLHPWILPLPAIAIIGREITMSALREWAASQGGNLHKAVAVSSLGKLKTASQMVAITLLLATQDGRGGALGATGVALLYIAAGLALWSLAVYIKAIFGNLAT</sequence>
<comment type="caution">
    <text evidence="1">The sequence shown here is derived from an EMBL/GenBank/DDBJ whole genome shotgun (WGS) entry which is preliminary data.</text>
</comment>
<gene>
    <name evidence="1" type="ORF">CY35_07G069000</name>
</gene>
<evidence type="ECO:0000313" key="2">
    <source>
        <dbReference type="Proteomes" id="UP000828922"/>
    </source>
</evidence>
<dbReference type="EMBL" id="CM038913">
    <property type="protein sequence ID" value="KAH9557132.1"/>
    <property type="molecule type" value="Genomic_DNA"/>
</dbReference>
<name>A0ACB8HLL6_9BRYO</name>